<dbReference type="AlphaFoldDB" id="A0A1H9NFR4"/>
<dbReference type="InterPro" id="IPR000070">
    <property type="entry name" value="Pectinesterase_cat"/>
</dbReference>
<proteinExistence type="inferred from homology"/>
<feature type="domain" description="Pectinesterase catalytic" evidence="4">
    <location>
        <begin position="29"/>
        <end position="310"/>
    </location>
</feature>
<dbReference type="InterPro" id="IPR011050">
    <property type="entry name" value="Pectin_lyase_fold/virulence"/>
</dbReference>
<comment type="similarity">
    <text evidence="1">Belongs to the pectinesterase family.</text>
</comment>
<dbReference type="OrthoDB" id="9804686at2"/>
<evidence type="ECO:0000256" key="2">
    <source>
        <dbReference type="ARBA" id="ARBA00022801"/>
    </source>
</evidence>
<dbReference type="GO" id="GO:0030599">
    <property type="term" value="F:pectinesterase activity"/>
    <property type="evidence" value="ECO:0007669"/>
    <property type="project" value="InterPro"/>
</dbReference>
<dbReference type="EMBL" id="FOGL01000003">
    <property type="protein sequence ID" value="SER34790.1"/>
    <property type="molecule type" value="Genomic_DNA"/>
</dbReference>
<dbReference type="RefSeq" id="WP_089739631.1">
    <property type="nucleotide sequence ID" value="NZ_FOGL01000003.1"/>
</dbReference>
<dbReference type="GO" id="GO:0042545">
    <property type="term" value="P:cell wall modification"/>
    <property type="evidence" value="ECO:0007669"/>
    <property type="project" value="InterPro"/>
</dbReference>
<evidence type="ECO:0000313" key="6">
    <source>
        <dbReference type="Proteomes" id="UP000199687"/>
    </source>
</evidence>
<name>A0A1H9NFR4_9BACI</name>
<keyword evidence="2" id="KW-0378">Hydrolase</keyword>
<dbReference type="PANTHER" id="PTHR31321:SF57">
    <property type="entry name" value="PECTINESTERASE 53-RELATED"/>
    <property type="match status" value="1"/>
</dbReference>
<dbReference type="STRING" id="531814.SAMN04487944_103122"/>
<gene>
    <name evidence="5" type="ORF">SAMN04487944_103122</name>
</gene>
<dbReference type="InterPro" id="IPR012334">
    <property type="entry name" value="Pectin_lyas_fold"/>
</dbReference>
<dbReference type="Gene3D" id="2.160.20.10">
    <property type="entry name" value="Single-stranded right-handed beta-helix, Pectin lyase-like"/>
    <property type="match status" value="1"/>
</dbReference>
<dbReference type="PANTHER" id="PTHR31321">
    <property type="entry name" value="ACYL-COA THIOESTER HYDROLASE YBHC-RELATED"/>
    <property type="match status" value="1"/>
</dbReference>
<evidence type="ECO:0000256" key="3">
    <source>
        <dbReference type="ARBA" id="ARBA00023085"/>
    </source>
</evidence>
<dbReference type="SUPFAM" id="SSF51126">
    <property type="entry name" value="Pectin lyase-like"/>
    <property type="match status" value="1"/>
</dbReference>
<evidence type="ECO:0000313" key="5">
    <source>
        <dbReference type="EMBL" id="SER34790.1"/>
    </source>
</evidence>
<protein>
    <submittedName>
        <fullName evidence="5">Pectinesterase</fullName>
    </submittedName>
</protein>
<organism evidence="5 6">
    <name type="scientific">Gracilibacillus ureilyticus</name>
    <dbReference type="NCBI Taxonomy" id="531814"/>
    <lineage>
        <taxon>Bacteria</taxon>
        <taxon>Bacillati</taxon>
        <taxon>Bacillota</taxon>
        <taxon>Bacilli</taxon>
        <taxon>Bacillales</taxon>
        <taxon>Bacillaceae</taxon>
        <taxon>Gracilibacillus</taxon>
    </lineage>
</organism>
<dbReference type="GO" id="GO:0009279">
    <property type="term" value="C:cell outer membrane"/>
    <property type="evidence" value="ECO:0007669"/>
    <property type="project" value="TreeGrafter"/>
</dbReference>
<keyword evidence="6" id="KW-1185">Reference proteome</keyword>
<evidence type="ECO:0000256" key="1">
    <source>
        <dbReference type="ARBA" id="ARBA00008891"/>
    </source>
</evidence>
<dbReference type="Pfam" id="PF01095">
    <property type="entry name" value="Pectinesterase"/>
    <property type="match status" value="1"/>
</dbReference>
<keyword evidence="3" id="KW-0063">Aspartyl esterase</keyword>
<accession>A0A1H9NFR4</accession>
<dbReference type="Proteomes" id="UP000199687">
    <property type="component" value="Unassembled WGS sequence"/>
</dbReference>
<evidence type="ECO:0000259" key="4">
    <source>
        <dbReference type="Pfam" id="PF01095"/>
    </source>
</evidence>
<sequence length="333" mass="37297">MDFNVQELEGKYGVSINAIVDQKDNDYQGIKAYKTVQEAVNNVKENAGTIFITKGTYYEKLEINIPSVTLIGEDREETVLTYDVASGTEKEDGTTYGTFESASVIVKAPNFTAHNLTFENGFDYMAEYRKLDDDPTKVKNIQAVAFRTTDESDRTKLVNCRFKGNQDTLLVDKGTHYFKDCIIEGNVDFIFGAGKAVFETCDIISLDRGDSVNNGFITAASTSINTPYGYIFESCNLLKESAKMESETVYLGRPWHPGGDPDAEASVLFYQCKMDGHIKTDAWTEMGGFSPMDARLFEYESKGPGAKVSDNRRVLKNEEATAFREYLRNQCVR</sequence>
<reference evidence="5 6" key="1">
    <citation type="submission" date="2016-10" db="EMBL/GenBank/DDBJ databases">
        <authorList>
            <person name="de Groot N.N."/>
        </authorList>
    </citation>
    <scope>NUCLEOTIDE SEQUENCE [LARGE SCALE GENOMIC DNA]</scope>
    <source>
        <strain evidence="5 6">CGMCC 1.7727</strain>
    </source>
</reference>